<keyword evidence="1" id="KW-1133">Transmembrane helix</keyword>
<feature type="transmembrane region" description="Helical" evidence="1">
    <location>
        <begin position="324"/>
        <end position="347"/>
    </location>
</feature>
<feature type="transmembrane region" description="Helical" evidence="1">
    <location>
        <begin position="222"/>
        <end position="242"/>
    </location>
</feature>
<comment type="caution">
    <text evidence="3">The sequence shown here is derived from an EMBL/GenBank/DDBJ whole genome shotgun (WGS) entry which is preliminary data.</text>
</comment>
<evidence type="ECO:0000313" key="4">
    <source>
        <dbReference type="Proteomes" id="UP000559182"/>
    </source>
</evidence>
<proteinExistence type="predicted"/>
<feature type="transmembrane region" description="Helical" evidence="1">
    <location>
        <begin position="300"/>
        <end position="317"/>
    </location>
</feature>
<feature type="transmembrane region" description="Helical" evidence="1">
    <location>
        <begin position="98"/>
        <end position="114"/>
    </location>
</feature>
<accession>A0A839MZY1</accession>
<sequence length="409" mass="43402">MMTITPRPVRGTRWRAGPWSVGPSQRFVGLDVARAVALVGMMIAHILPKTVRGHVPLSQRMVTGNSAALFAVLAGASLALITGGRVPHTGRRRVEDSSAVLVRAVVIVIFGLALEQLHPAGIAVILPYYGVLFALAIPFLWLRPAQLFALGVAWMVVAPVVSQVVRLAHPTSTAGGFSGLGVGGIFLRLFLTGQYPAFTWIAYLFCGMAVGRLDLRRADRALALLCGGALAAGLAAVVSHLVTSLPGVHERLVATWDGTTVHSWAALQPELEVGLQGITPTHSWWWLAIDAPHSGSGPDLLQTTATALAVIGAALLATRVVPRLWQIVFGAGAMTLTLYSLHIVMVLPQTWPDHGPRRLLPEVAVVVIAGAVFALLRLKGPLETIVAVISRAAARAVGRLLKIRGDRRG</sequence>
<feature type="transmembrane region" description="Helical" evidence="1">
    <location>
        <begin position="359"/>
        <end position="376"/>
    </location>
</feature>
<keyword evidence="4" id="KW-1185">Reference proteome</keyword>
<dbReference type="InterPro" id="IPR012429">
    <property type="entry name" value="HGSNAT_cat"/>
</dbReference>
<feature type="transmembrane region" description="Helical" evidence="1">
    <location>
        <begin position="120"/>
        <end position="140"/>
    </location>
</feature>
<feature type="transmembrane region" description="Helical" evidence="1">
    <location>
        <begin position="147"/>
        <end position="165"/>
    </location>
</feature>
<protein>
    <recommendedName>
        <fullName evidence="2">Heparan-alpha-glucosaminide N-acetyltransferase catalytic domain-containing protein</fullName>
    </recommendedName>
</protein>
<feature type="transmembrane region" description="Helical" evidence="1">
    <location>
        <begin position="27"/>
        <end position="47"/>
    </location>
</feature>
<dbReference type="AlphaFoldDB" id="A0A839MZY1"/>
<keyword evidence="1" id="KW-0812">Transmembrane</keyword>
<keyword evidence="1" id="KW-0472">Membrane</keyword>
<feature type="transmembrane region" description="Helical" evidence="1">
    <location>
        <begin position="67"/>
        <end position="86"/>
    </location>
</feature>
<dbReference type="EMBL" id="JACHVQ010000001">
    <property type="protein sequence ID" value="MBB2890149.1"/>
    <property type="molecule type" value="Genomic_DNA"/>
</dbReference>
<feature type="domain" description="Heparan-alpha-glucosaminide N-acetyltransferase catalytic" evidence="2">
    <location>
        <begin position="26"/>
        <end position="223"/>
    </location>
</feature>
<dbReference type="RefSeq" id="WP_183318038.1">
    <property type="nucleotide sequence ID" value="NZ_JACHVQ010000001.1"/>
</dbReference>
<dbReference type="Proteomes" id="UP000559182">
    <property type="component" value="Unassembled WGS sequence"/>
</dbReference>
<gene>
    <name evidence="3" type="ORF">FHU39_000133</name>
</gene>
<feature type="transmembrane region" description="Helical" evidence="1">
    <location>
        <begin position="185"/>
        <end position="210"/>
    </location>
</feature>
<dbReference type="Pfam" id="PF07786">
    <property type="entry name" value="HGSNAT_cat"/>
    <property type="match status" value="1"/>
</dbReference>
<organism evidence="3 4">
    <name type="scientific">Flexivirga oryzae</name>
    <dbReference type="NCBI Taxonomy" id="1794944"/>
    <lineage>
        <taxon>Bacteria</taxon>
        <taxon>Bacillati</taxon>
        <taxon>Actinomycetota</taxon>
        <taxon>Actinomycetes</taxon>
        <taxon>Micrococcales</taxon>
        <taxon>Dermacoccaceae</taxon>
        <taxon>Flexivirga</taxon>
    </lineage>
</organism>
<evidence type="ECO:0000259" key="2">
    <source>
        <dbReference type="Pfam" id="PF07786"/>
    </source>
</evidence>
<evidence type="ECO:0000256" key="1">
    <source>
        <dbReference type="SAM" id="Phobius"/>
    </source>
</evidence>
<name>A0A839MZY1_9MICO</name>
<reference evidence="3 4" key="1">
    <citation type="submission" date="2020-08" db="EMBL/GenBank/DDBJ databases">
        <title>Sequencing the genomes of 1000 actinobacteria strains.</title>
        <authorList>
            <person name="Klenk H.-P."/>
        </authorList>
    </citation>
    <scope>NUCLEOTIDE SEQUENCE [LARGE SCALE GENOMIC DNA]</scope>
    <source>
        <strain evidence="3 4">DSM 105369</strain>
    </source>
</reference>
<evidence type="ECO:0000313" key="3">
    <source>
        <dbReference type="EMBL" id="MBB2890149.1"/>
    </source>
</evidence>